<reference evidence="2 3" key="1">
    <citation type="submission" date="2020-08" db="EMBL/GenBank/DDBJ databases">
        <title>Genomic Encyclopedia of Type Strains, Phase IV (KMG-IV): sequencing the most valuable type-strain genomes for metagenomic binning, comparative biology and taxonomic classification.</title>
        <authorList>
            <person name="Goeker M."/>
        </authorList>
    </citation>
    <scope>NUCLEOTIDE SEQUENCE [LARGE SCALE GENOMIC DNA]</scope>
    <source>
        <strain evidence="2 3">DSM 29854</strain>
    </source>
</reference>
<dbReference type="AlphaFoldDB" id="A0A839G9T1"/>
<comment type="caution">
    <text evidence="2">The sequence shown here is derived from an EMBL/GenBank/DDBJ whole genome shotgun (WGS) entry which is preliminary data.</text>
</comment>
<dbReference type="RefSeq" id="WP_182512075.1">
    <property type="nucleotide sequence ID" value="NZ_JACJIQ010000003.1"/>
</dbReference>
<evidence type="ECO:0000313" key="3">
    <source>
        <dbReference type="Proteomes" id="UP000563094"/>
    </source>
</evidence>
<dbReference type="InterPro" id="IPR012338">
    <property type="entry name" value="Beta-lactam/transpept-like"/>
</dbReference>
<dbReference type="InterPro" id="IPR050491">
    <property type="entry name" value="AmpC-like"/>
</dbReference>
<dbReference type="Pfam" id="PF00144">
    <property type="entry name" value="Beta-lactamase"/>
    <property type="match status" value="1"/>
</dbReference>
<dbReference type="EMBL" id="JACJIQ010000003">
    <property type="protein sequence ID" value="MBA9076254.1"/>
    <property type="molecule type" value="Genomic_DNA"/>
</dbReference>
<sequence>MPAYPLEEGLIAFSFLQENNQRLPVDSKASLTGTRISVNLPSGIPRDSLIAAFTPRTPGSKVYIGNTLQTSNTTANDFSAEVVYKVVSEDGRISRYRVEFNSLHTEIDEAMEAAIKRHNLPGVSIAIARGDRLIFSKGYGYANRESAELVSTGSLFRIASLSKPITSAAILRLVQEGKLSFSDRVFGPNGILTGDYPSPPARSNIDLITVRHLLDHTSGWTNNPNDPIFADQSLSAKQIISNQINGRPLEHLPGTTYCYFNLGYCILGRVIEKVTGKSYSQYVQETFLHPLGISTMRIAGDTKRQQVANEVRYYQNEQNPYSFKMARMDANGGWIATAEDMVKFMVLVDTRSPQCRLSAQLLESTYFGYPNWSHFGSLPGTTSVMTRLNNEFSYVVMANSRNNNSPSLVAEDLDRIIKHLILTKEDWPAVAGT</sequence>
<dbReference type="Gene3D" id="2.60.40.2340">
    <property type="match status" value="1"/>
</dbReference>
<protein>
    <submittedName>
        <fullName evidence="2">CubicO group peptidase (Beta-lactamase class C family)</fullName>
    </submittedName>
</protein>
<dbReference type="SUPFAM" id="SSF56601">
    <property type="entry name" value="beta-lactamase/transpeptidase-like"/>
    <property type="match status" value="1"/>
</dbReference>
<dbReference type="PANTHER" id="PTHR46825:SF9">
    <property type="entry name" value="BETA-LACTAMASE-RELATED DOMAIN-CONTAINING PROTEIN"/>
    <property type="match status" value="1"/>
</dbReference>
<organism evidence="2 3">
    <name type="scientific">Rufibacter quisquiliarum</name>
    <dbReference type="NCBI Taxonomy" id="1549639"/>
    <lineage>
        <taxon>Bacteria</taxon>
        <taxon>Pseudomonadati</taxon>
        <taxon>Bacteroidota</taxon>
        <taxon>Cytophagia</taxon>
        <taxon>Cytophagales</taxon>
        <taxon>Hymenobacteraceae</taxon>
        <taxon>Rufibacter</taxon>
    </lineage>
</organism>
<dbReference type="Gene3D" id="3.40.710.10">
    <property type="entry name" value="DD-peptidase/beta-lactamase superfamily"/>
    <property type="match status" value="1"/>
</dbReference>
<keyword evidence="3" id="KW-1185">Reference proteome</keyword>
<evidence type="ECO:0000313" key="2">
    <source>
        <dbReference type="EMBL" id="MBA9076254.1"/>
    </source>
</evidence>
<dbReference type="PANTHER" id="PTHR46825">
    <property type="entry name" value="D-ALANYL-D-ALANINE-CARBOXYPEPTIDASE/ENDOPEPTIDASE AMPH"/>
    <property type="match status" value="1"/>
</dbReference>
<dbReference type="Proteomes" id="UP000563094">
    <property type="component" value="Unassembled WGS sequence"/>
</dbReference>
<name>A0A839G9T1_9BACT</name>
<gene>
    <name evidence="2" type="ORF">FHS90_000958</name>
</gene>
<dbReference type="InterPro" id="IPR001466">
    <property type="entry name" value="Beta-lactam-related"/>
</dbReference>
<proteinExistence type="predicted"/>
<evidence type="ECO:0000259" key="1">
    <source>
        <dbReference type="Pfam" id="PF00144"/>
    </source>
</evidence>
<accession>A0A839G9T1</accession>
<feature type="domain" description="Beta-lactamase-related" evidence="1">
    <location>
        <begin position="108"/>
        <end position="361"/>
    </location>
</feature>